<dbReference type="InterPro" id="IPR036890">
    <property type="entry name" value="HATPase_C_sf"/>
</dbReference>
<dbReference type="InterPro" id="IPR036097">
    <property type="entry name" value="HisK_dim/P_sf"/>
</dbReference>
<evidence type="ECO:0000256" key="2">
    <source>
        <dbReference type="ARBA" id="ARBA00012438"/>
    </source>
</evidence>
<sequence length="504" mass="56027">MVEPENKLLCRGDTGVDPMIDRRMKALSDLGLLEAQTTPVFEEATQTAAHLLEVPICILGFLDRNRHVFKSAVGLSRLGLMNPLAQERQLPIHESFCTQVVETSQIINVGDTRTHPAFANSVLVQRYGILAYLGVPLIDSSGLCLGAIAVMDLETRNFSIQQMKFLELMARWSMSEFERNRLLKMQQLEPLEQQAIEIAPPVLNPAPAISFSPPTASPEALSIVQVKLKLLEQLTQELRTPLTSILGMANVVGREIYGPLTTKQKEYLEIIQNSGRYLLSLVNEVSQLGVVEEYSLGLNLTTVDIEMLCQQILNTLDEVAKRKEQKLRLSLEPAKSRMWVLDKDKVRQLIYHLISSMIQAATSGSAIRIHISYKSNSTLDRGGQSNLLNLAISVSHPWLGEGLTPVDPYLGQISAFHGSRTGDERQESKSKKSMHEHDDRGEDKTELVNVNSFNRSCESLRLLLSRALAELHGGQIDILGTPESGYRYVVSLPELTLAQANAEI</sequence>
<dbReference type="Gene3D" id="3.30.450.40">
    <property type="match status" value="1"/>
</dbReference>
<dbReference type="Gene3D" id="1.10.287.130">
    <property type="match status" value="1"/>
</dbReference>
<feature type="region of interest" description="Disordered" evidence="4">
    <location>
        <begin position="418"/>
        <end position="445"/>
    </location>
</feature>
<reference evidence="6 7" key="1">
    <citation type="journal article" date="2019" name="Genome Biol. Evol.">
        <title>Day and night: Metabolic profiles and evolutionary relationships of six axenic non-marine cyanobacteria.</title>
        <authorList>
            <person name="Will S.E."/>
            <person name="Henke P."/>
            <person name="Boedeker C."/>
            <person name="Huang S."/>
            <person name="Brinkmann H."/>
            <person name="Rohde M."/>
            <person name="Jarek M."/>
            <person name="Friedl T."/>
            <person name="Seufert S."/>
            <person name="Schumacher M."/>
            <person name="Overmann J."/>
            <person name="Neumann-Schaal M."/>
            <person name="Petersen J."/>
        </authorList>
    </citation>
    <scope>NUCLEOTIDE SEQUENCE [LARGE SCALE GENOMIC DNA]</scope>
    <source>
        <strain evidence="6 7">SAG 39.79</strain>
    </source>
</reference>
<dbReference type="EC" id="2.7.13.3" evidence="2"/>
<dbReference type="Pfam" id="PF01590">
    <property type="entry name" value="GAF"/>
    <property type="match status" value="1"/>
</dbReference>
<keyword evidence="3" id="KW-0418">Kinase</keyword>
<dbReference type="SUPFAM" id="SSF47384">
    <property type="entry name" value="Homodimeric domain of signal transducing histidine kinase"/>
    <property type="match status" value="1"/>
</dbReference>
<dbReference type="PROSITE" id="PS50109">
    <property type="entry name" value="HIS_KIN"/>
    <property type="match status" value="1"/>
</dbReference>
<comment type="catalytic activity">
    <reaction evidence="1">
        <text>ATP + protein L-histidine = ADP + protein N-phospho-L-histidine.</text>
        <dbReference type="EC" id="2.7.13.3"/>
    </reaction>
</comment>
<dbReference type="InterPro" id="IPR003661">
    <property type="entry name" value="HisK_dim/P_dom"/>
</dbReference>
<dbReference type="PANTHER" id="PTHR43102:SF2">
    <property type="entry name" value="GAF DOMAIN-CONTAINING PROTEIN"/>
    <property type="match status" value="1"/>
</dbReference>
<dbReference type="InterPro" id="IPR003018">
    <property type="entry name" value="GAF"/>
</dbReference>
<dbReference type="Pfam" id="PF00512">
    <property type="entry name" value="HisKA"/>
    <property type="match status" value="1"/>
</dbReference>
<dbReference type="CDD" id="cd00082">
    <property type="entry name" value="HisKA"/>
    <property type="match status" value="1"/>
</dbReference>
<protein>
    <recommendedName>
        <fullName evidence="2">histidine kinase</fullName>
        <ecNumber evidence="2">2.7.13.3</ecNumber>
    </recommendedName>
</protein>
<accession>A0AB37UA13</accession>
<dbReference type="Proteomes" id="UP000282574">
    <property type="component" value="Unassembled WGS sequence"/>
</dbReference>
<dbReference type="AlphaFoldDB" id="A0AB37UA13"/>
<proteinExistence type="predicted"/>
<evidence type="ECO:0000256" key="3">
    <source>
        <dbReference type="ARBA" id="ARBA00022777"/>
    </source>
</evidence>
<gene>
    <name evidence="6" type="ORF">DSM107010_65680</name>
</gene>
<dbReference type="EMBL" id="RSCK01000128">
    <property type="protein sequence ID" value="RUT01187.1"/>
    <property type="molecule type" value="Genomic_DNA"/>
</dbReference>
<keyword evidence="3" id="KW-0808">Transferase</keyword>
<keyword evidence="7" id="KW-1185">Reference proteome</keyword>
<evidence type="ECO:0000259" key="5">
    <source>
        <dbReference type="PROSITE" id="PS50109"/>
    </source>
</evidence>
<evidence type="ECO:0000256" key="1">
    <source>
        <dbReference type="ARBA" id="ARBA00000085"/>
    </source>
</evidence>
<evidence type="ECO:0000313" key="7">
    <source>
        <dbReference type="Proteomes" id="UP000282574"/>
    </source>
</evidence>
<dbReference type="SMART" id="SM00065">
    <property type="entry name" value="GAF"/>
    <property type="match status" value="1"/>
</dbReference>
<feature type="compositionally biased region" description="Basic and acidic residues" evidence="4">
    <location>
        <begin position="420"/>
        <end position="445"/>
    </location>
</feature>
<comment type="caution">
    <text evidence="6">The sequence shown here is derived from an EMBL/GenBank/DDBJ whole genome shotgun (WGS) entry which is preliminary data.</text>
</comment>
<dbReference type="SMART" id="SM00388">
    <property type="entry name" value="HisKA"/>
    <property type="match status" value="1"/>
</dbReference>
<name>A0AB37UA13_9CYAN</name>
<feature type="domain" description="Histidine kinase" evidence="5">
    <location>
        <begin position="233"/>
        <end position="496"/>
    </location>
</feature>
<dbReference type="RefSeq" id="WP_015157018.1">
    <property type="nucleotide sequence ID" value="NZ_JAVKZF010000006.1"/>
</dbReference>
<dbReference type="Gene3D" id="3.30.565.10">
    <property type="entry name" value="Histidine kinase-like ATPase, C-terminal domain"/>
    <property type="match status" value="1"/>
</dbReference>
<dbReference type="SUPFAM" id="SSF55874">
    <property type="entry name" value="ATPase domain of HSP90 chaperone/DNA topoisomerase II/histidine kinase"/>
    <property type="match status" value="1"/>
</dbReference>
<dbReference type="PANTHER" id="PTHR43102">
    <property type="entry name" value="SLR1143 PROTEIN"/>
    <property type="match status" value="1"/>
</dbReference>
<evidence type="ECO:0000256" key="4">
    <source>
        <dbReference type="SAM" id="MobiDB-lite"/>
    </source>
</evidence>
<dbReference type="SUPFAM" id="SSF55781">
    <property type="entry name" value="GAF domain-like"/>
    <property type="match status" value="1"/>
</dbReference>
<dbReference type="InterPro" id="IPR005467">
    <property type="entry name" value="His_kinase_dom"/>
</dbReference>
<dbReference type="InterPro" id="IPR029016">
    <property type="entry name" value="GAF-like_dom_sf"/>
</dbReference>
<evidence type="ECO:0000313" key="6">
    <source>
        <dbReference type="EMBL" id="RUT01187.1"/>
    </source>
</evidence>
<dbReference type="GO" id="GO:0000155">
    <property type="term" value="F:phosphorelay sensor kinase activity"/>
    <property type="evidence" value="ECO:0007669"/>
    <property type="project" value="InterPro"/>
</dbReference>
<organism evidence="6 7">
    <name type="scientific">Chroococcidiopsis cubana SAG 39.79</name>
    <dbReference type="NCBI Taxonomy" id="388085"/>
    <lineage>
        <taxon>Bacteria</taxon>
        <taxon>Bacillati</taxon>
        <taxon>Cyanobacteriota</taxon>
        <taxon>Cyanophyceae</taxon>
        <taxon>Chroococcidiopsidales</taxon>
        <taxon>Chroococcidiopsidaceae</taxon>
        <taxon>Chroococcidiopsis</taxon>
    </lineage>
</organism>